<dbReference type="HOGENOM" id="CLU_3421426_0_0_1"/>
<name>D4DFK1_TRIVH</name>
<feature type="region of interest" description="Disordered" evidence="1">
    <location>
        <begin position="1"/>
        <end position="24"/>
    </location>
</feature>
<organism evidence="2 3">
    <name type="scientific">Trichophyton verrucosum (strain HKI 0517)</name>
    <dbReference type="NCBI Taxonomy" id="663202"/>
    <lineage>
        <taxon>Eukaryota</taxon>
        <taxon>Fungi</taxon>
        <taxon>Dikarya</taxon>
        <taxon>Ascomycota</taxon>
        <taxon>Pezizomycotina</taxon>
        <taxon>Eurotiomycetes</taxon>
        <taxon>Eurotiomycetidae</taxon>
        <taxon>Onygenales</taxon>
        <taxon>Arthrodermataceae</taxon>
        <taxon>Trichophyton</taxon>
    </lineage>
</organism>
<comment type="caution">
    <text evidence="2">The sequence shown here is derived from an EMBL/GenBank/DDBJ whole genome shotgun (WGS) entry which is preliminary data.</text>
</comment>
<feature type="compositionally biased region" description="Basic and acidic residues" evidence="1">
    <location>
        <begin position="15"/>
        <end position="24"/>
    </location>
</feature>
<reference evidence="3" key="1">
    <citation type="journal article" date="2011" name="Genome Biol.">
        <title>Comparative and functional genomics provide insights into the pathogenicity of dermatophytic fungi.</title>
        <authorList>
            <person name="Burmester A."/>
            <person name="Shelest E."/>
            <person name="Gloeckner G."/>
            <person name="Heddergott C."/>
            <person name="Schindler S."/>
            <person name="Staib P."/>
            <person name="Heidel A."/>
            <person name="Felder M."/>
            <person name="Petzold A."/>
            <person name="Szafranski K."/>
            <person name="Feuermann M."/>
            <person name="Pedruzzi I."/>
            <person name="Priebe S."/>
            <person name="Groth M."/>
            <person name="Winkler R."/>
            <person name="Li W."/>
            <person name="Kniemeyer O."/>
            <person name="Schroeckh V."/>
            <person name="Hertweck C."/>
            <person name="Hube B."/>
            <person name="White T.C."/>
            <person name="Platzer M."/>
            <person name="Guthke R."/>
            <person name="Heitman J."/>
            <person name="Woestemeyer J."/>
            <person name="Zipfel P.F."/>
            <person name="Monod M."/>
            <person name="Brakhage A.A."/>
        </authorList>
    </citation>
    <scope>NUCLEOTIDE SEQUENCE [LARGE SCALE GENOMIC DNA]</scope>
    <source>
        <strain evidence="3">HKI 0517</strain>
    </source>
</reference>
<dbReference type="AlphaFoldDB" id="D4DFK1"/>
<gene>
    <name evidence="2" type="ORF">TRV_05952</name>
</gene>
<dbReference type="EMBL" id="ACYE01000339">
    <property type="protein sequence ID" value="EFE39359.1"/>
    <property type="molecule type" value="Genomic_DNA"/>
</dbReference>
<protein>
    <submittedName>
        <fullName evidence="2">Uncharacterized protein</fullName>
    </submittedName>
</protein>
<evidence type="ECO:0000256" key="1">
    <source>
        <dbReference type="SAM" id="MobiDB-lite"/>
    </source>
</evidence>
<sequence length="24" mass="2925">MKNKFAEKEEEEEEEIKKGEERKG</sequence>
<evidence type="ECO:0000313" key="3">
    <source>
        <dbReference type="Proteomes" id="UP000008383"/>
    </source>
</evidence>
<keyword evidence="3" id="KW-1185">Reference proteome</keyword>
<evidence type="ECO:0000313" key="2">
    <source>
        <dbReference type="EMBL" id="EFE39359.1"/>
    </source>
</evidence>
<proteinExistence type="predicted"/>
<accession>D4DFK1</accession>
<dbReference type="KEGG" id="tve:TRV_05952"/>
<dbReference type="Proteomes" id="UP000008383">
    <property type="component" value="Unassembled WGS sequence"/>
</dbReference>